<organism evidence="3 4">
    <name type="scientific">Westerdykella ornata</name>
    <dbReference type="NCBI Taxonomy" id="318751"/>
    <lineage>
        <taxon>Eukaryota</taxon>
        <taxon>Fungi</taxon>
        <taxon>Dikarya</taxon>
        <taxon>Ascomycota</taxon>
        <taxon>Pezizomycotina</taxon>
        <taxon>Dothideomycetes</taxon>
        <taxon>Pleosporomycetidae</taxon>
        <taxon>Pleosporales</taxon>
        <taxon>Sporormiaceae</taxon>
        <taxon>Westerdykella</taxon>
    </lineage>
</organism>
<evidence type="ECO:0000256" key="1">
    <source>
        <dbReference type="SAM" id="MobiDB-lite"/>
    </source>
</evidence>
<feature type="compositionally biased region" description="Basic and acidic residues" evidence="1">
    <location>
        <begin position="142"/>
        <end position="162"/>
    </location>
</feature>
<dbReference type="Proteomes" id="UP000800097">
    <property type="component" value="Unassembled WGS sequence"/>
</dbReference>
<keyword evidence="2" id="KW-0472">Membrane</keyword>
<feature type="compositionally biased region" description="Low complexity" evidence="1">
    <location>
        <begin position="121"/>
        <end position="133"/>
    </location>
</feature>
<evidence type="ECO:0000313" key="4">
    <source>
        <dbReference type="Proteomes" id="UP000800097"/>
    </source>
</evidence>
<gene>
    <name evidence="3" type="ORF">EI97DRAFT_280327</name>
</gene>
<dbReference type="RefSeq" id="XP_033655528.1">
    <property type="nucleotide sequence ID" value="XM_033794352.1"/>
</dbReference>
<feature type="region of interest" description="Disordered" evidence="1">
    <location>
        <begin position="355"/>
        <end position="374"/>
    </location>
</feature>
<dbReference type="GeneID" id="54547527"/>
<feature type="compositionally biased region" description="Basic and acidic residues" evidence="1">
    <location>
        <begin position="69"/>
        <end position="105"/>
    </location>
</feature>
<evidence type="ECO:0000256" key="2">
    <source>
        <dbReference type="SAM" id="Phobius"/>
    </source>
</evidence>
<feature type="region of interest" description="Disordered" evidence="1">
    <location>
        <begin position="69"/>
        <end position="182"/>
    </location>
</feature>
<name>A0A6A6JSN0_WESOR</name>
<dbReference type="AlphaFoldDB" id="A0A6A6JSN0"/>
<feature type="compositionally biased region" description="Acidic residues" evidence="1">
    <location>
        <begin position="312"/>
        <end position="321"/>
    </location>
</feature>
<dbReference type="EMBL" id="ML986489">
    <property type="protein sequence ID" value="KAF2277989.1"/>
    <property type="molecule type" value="Genomic_DNA"/>
</dbReference>
<evidence type="ECO:0000313" key="3">
    <source>
        <dbReference type="EMBL" id="KAF2277989.1"/>
    </source>
</evidence>
<feature type="region of interest" description="Disordered" evidence="1">
    <location>
        <begin position="303"/>
        <end position="323"/>
    </location>
</feature>
<keyword evidence="4" id="KW-1185">Reference proteome</keyword>
<feature type="region of interest" description="Disordered" evidence="1">
    <location>
        <begin position="218"/>
        <end position="279"/>
    </location>
</feature>
<protein>
    <submittedName>
        <fullName evidence="3">Uncharacterized protein</fullName>
    </submittedName>
</protein>
<keyword evidence="2" id="KW-0812">Transmembrane</keyword>
<sequence length="374" mass="42980">MGDPGVTVAIVLAGVFGASLLWIVVSSTRRFLKRQCTELNTFLDFLHFHVFKQRCERCERCEREDYGGEKELGPLRSLQKDEKDVSPKATKEQWEVERKEREERTQSSSGRRDRRNRGSFRGRSPPSPMSTSSDTFPGSPLNDRRDLPLLEEREPYEPDIHRRPPPMPQQMHTPRANPEHAYAPTMPQFHNQTMYRMQGNMVSPMYGQPIQQPYADPMPPIQHPQRPSPAAMHPGPPMTRFPGYIPEGEEEFQQTTPFEAEAPTEPSSRPAQEPQPRSPRRVDLIYIAEEYPPMILEAIEQQTAAQNAETAPSEDDDDEEIQQIPRAYIPRAAPRAALVLPQNFHYQPYEMVAPPRTMRSQGSRQYGNRYAPKH</sequence>
<accession>A0A6A6JSN0</accession>
<reference evidence="3" key="1">
    <citation type="journal article" date="2020" name="Stud. Mycol.">
        <title>101 Dothideomycetes genomes: a test case for predicting lifestyles and emergence of pathogens.</title>
        <authorList>
            <person name="Haridas S."/>
            <person name="Albert R."/>
            <person name="Binder M."/>
            <person name="Bloem J."/>
            <person name="Labutti K."/>
            <person name="Salamov A."/>
            <person name="Andreopoulos B."/>
            <person name="Baker S."/>
            <person name="Barry K."/>
            <person name="Bills G."/>
            <person name="Bluhm B."/>
            <person name="Cannon C."/>
            <person name="Castanera R."/>
            <person name="Culley D."/>
            <person name="Daum C."/>
            <person name="Ezra D."/>
            <person name="Gonzalez J."/>
            <person name="Henrissat B."/>
            <person name="Kuo A."/>
            <person name="Liang C."/>
            <person name="Lipzen A."/>
            <person name="Lutzoni F."/>
            <person name="Magnuson J."/>
            <person name="Mondo S."/>
            <person name="Nolan M."/>
            <person name="Ohm R."/>
            <person name="Pangilinan J."/>
            <person name="Park H.-J."/>
            <person name="Ramirez L."/>
            <person name="Alfaro M."/>
            <person name="Sun H."/>
            <person name="Tritt A."/>
            <person name="Yoshinaga Y."/>
            <person name="Zwiers L.-H."/>
            <person name="Turgeon B."/>
            <person name="Goodwin S."/>
            <person name="Spatafora J."/>
            <person name="Crous P."/>
            <person name="Grigoriev I."/>
        </authorList>
    </citation>
    <scope>NUCLEOTIDE SEQUENCE</scope>
    <source>
        <strain evidence="3">CBS 379.55</strain>
    </source>
</reference>
<keyword evidence="2" id="KW-1133">Transmembrane helix</keyword>
<proteinExistence type="predicted"/>
<feature type="transmembrane region" description="Helical" evidence="2">
    <location>
        <begin position="6"/>
        <end position="25"/>
    </location>
</feature>